<name>A0A2Z6RLF4_9GLOM</name>
<evidence type="ECO:0000313" key="2">
    <source>
        <dbReference type="EMBL" id="GBB93088.1"/>
    </source>
</evidence>
<dbReference type="Proteomes" id="UP000615446">
    <property type="component" value="Unassembled WGS sequence"/>
</dbReference>
<keyword evidence="3" id="KW-0489">Methyltransferase</keyword>
<evidence type="ECO:0000259" key="1">
    <source>
        <dbReference type="Pfam" id="PF13649"/>
    </source>
</evidence>
<proteinExistence type="predicted"/>
<dbReference type="EMBL" id="BLAL01000019">
    <property type="protein sequence ID" value="GES76235.1"/>
    <property type="molecule type" value="Genomic_DNA"/>
</dbReference>
<feature type="domain" description="Methyltransferase" evidence="1">
    <location>
        <begin position="54"/>
        <end position="148"/>
    </location>
</feature>
<dbReference type="EMBL" id="BEXD01001228">
    <property type="protein sequence ID" value="GBB93088.1"/>
    <property type="molecule type" value="Genomic_DNA"/>
</dbReference>
<organism evidence="2 4">
    <name type="scientific">Rhizophagus clarus</name>
    <dbReference type="NCBI Taxonomy" id="94130"/>
    <lineage>
        <taxon>Eukaryota</taxon>
        <taxon>Fungi</taxon>
        <taxon>Fungi incertae sedis</taxon>
        <taxon>Mucoromycota</taxon>
        <taxon>Glomeromycotina</taxon>
        <taxon>Glomeromycetes</taxon>
        <taxon>Glomerales</taxon>
        <taxon>Glomeraceae</taxon>
        <taxon>Rhizophagus</taxon>
    </lineage>
</organism>
<dbReference type="Gene3D" id="3.40.50.150">
    <property type="entry name" value="Vaccinia Virus protein VP39"/>
    <property type="match status" value="1"/>
</dbReference>
<dbReference type="InterPro" id="IPR029063">
    <property type="entry name" value="SAM-dependent_MTases_sf"/>
</dbReference>
<accession>A0A2Z6RLF4</accession>
<evidence type="ECO:0000313" key="3">
    <source>
        <dbReference type="EMBL" id="GES76235.1"/>
    </source>
</evidence>
<evidence type="ECO:0000313" key="4">
    <source>
        <dbReference type="Proteomes" id="UP000247702"/>
    </source>
</evidence>
<dbReference type="InterPro" id="IPR041698">
    <property type="entry name" value="Methyltransf_25"/>
</dbReference>
<reference evidence="3" key="2">
    <citation type="submission" date="2019-10" db="EMBL/GenBank/DDBJ databases">
        <title>Conservation and host-specific expression of non-tandemly repeated heterogenous ribosome RNA gene in arbuscular mycorrhizal fungi.</title>
        <authorList>
            <person name="Maeda T."/>
            <person name="Kobayashi Y."/>
            <person name="Nakagawa T."/>
            <person name="Ezawa T."/>
            <person name="Yamaguchi K."/>
            <person name="Bino T."/>
            <person name="Nishimoto Y."/>
            <person name="Shigenobu S."/>
            <person name="Kawaguchi M."/>
        </authorList>
    </citation>
    <scope>NUCLEOTIDE SEQUENCE</scope>
    <source>
        <strain evidence="3">HR1</strain>
    </source>
</reference>
<dbReference type="SUPFAM" id="SSF53335">
    <property type="entry name" value="S-adenosyl-L-methionine-dependent methyltransferases"/>
    <property type="match status" value="1"/>
</dbReference>
<reference evidence="2 4" key="1">
    <citation type="submission" date="2017-11" db="EMBL/GenBank/DDBJ databases">
        <title>The genome of Rhizophagus clarus HR1 reveals common genetic basis of auxotrophy among arbuscular mycorrhizal fungi.</title>
        <authorList>
            <person name="Kobayashi Y."/>
        </authorList>
    </citation>
    <scope>NUCLEOTIDE SEQUENCE [LARGE SCALE GENOMIC DNA]</scope>
    <source>
        <strain evidence="2 4">HR1</strain>
    </source>
</reference>
<dbReference type="OrthoDB" id="184880at2759"/>
<dbReference type="PANTHER" id="PTHR43591:SF24">
    <property type="entry name" value="2-METHOXY-6-POLYPRENYL-1,4-BENZOQUINOL METHYLASE, MITOCHONDRIAL"/>
    <property type="match status" value="1"/>
</dbReference>
<dbReference type="Pfam" id="PF13649">
    <property type="entry name" value="Methyltransf_25"/>
    <property type="match status" value="1"/>
</dbReference>
<dbReference type="CDD" id="cd02440">
    <property type="entry name" value="AdoMet_MTases"/>
    <property type="match status" value="1"/>
</dbReference>
<gene>
    <name evidence="3" type="ORF">RCL2_000364200</name>
    <name evidence="2" type="ORF">RclHR1_21020002</name>
</gene>
<comment type="caution">
    <text evidence="2">The sequence shown here is derived from an EMBL/GenBank/DDBJ whole genome shotgun (WGS) entry which is preliminary data.</text>
</comment>
<dbReference type="STRING" id="94130.A0A2Z6RLF4"/>
<dbReference type="GO" id="GO:0008168">
    <property type="term" value="F:methyltransferase activity"/>
    <property type="evidence" value="ECO:0007669"/>
    <property type="project" value="UniProtKB-KW"/>
</dbReference>
<protein>
    <submittedName>
        <fullName evidence="3">S-adenosyl-L-methionine-dependent methyltransferase</fullName>
    </submittedName>
</protein>
<dbReference type="PANTHER" id="PTHR43591">
    <property type="entry name" value="METHYLTRANSFERASE"/>
    <property type="match status" value="1"/>
</dbReference>
<dbReference type="AlphaFoldDB" id="A0A2Z6RLF4"/>
<keyword evidence="3" id="KW-0808">Transferase</keyword>
<dbReference type="GO" id="GO:0032259">
    <property type="term" value="P:methylation"/>
    <property type="evidence" value="ECO:0007669"/>
    <property type="project" value="UniProtKB-KW"/>
</dbReference>
<sequence length="283" mass="32533">MGIFTIFKKIVKTIRFPNSRSLSSDTSHDLVTTLWECDFLTPIKEFLERGNARVLDVATGRGTWVLECAEKYPWSNFTGVDASLNFPSVANINLMNATFLQSDVLDRLLFDDNTFDFVHIRCITLIFTDQQWENKVLKELIRVCKPGGWIELVVSDHAGYINQGPTHAHLCETAGIFFSGHDLVTIAGENIAYYLKKEGQVTEINEEIRIVPYYGSRLGRAFADHLIKFIHAYKDLLATYMGFDDQGWEDNVKLIKRELSEYRTESIMRRVYCKKIDPEQDLV</sequence>
<dbReference type="Proteomes" id="UP000247702">
    <property type="component" value="Unassembled WGS sequence"/>
</dbReference>
<keyword evidence="4" id="KW-1185">Reference proteome</keyword>